<evidence type="ECO:0000256" key="2">
    <source>
        <dbReference type="ARBA" id="ARBA00001933"/>
    </source>
</evidence>
<evidence type="ECO:0000256" key="9">
    <source>
        <dbReference type="RuleBase" id="RU000587"/>
    </source>
</evidence>
<keyword evidence="5 9" id="KW-0808">Transferase</keyword>
<evidence type="ECO:0000256" key="1">
    <source>
        <dbReference type="ARBA" id="ARBA00001275"/>
    </source>
</evidence>
<reference evidence="10 11" key="1">
    <citation type="journal article" date="2014" name="Genome Announc.">
        <title>Draft Genome Sequence of the Boron-Tolerant and Moderately Halotolerant Bacterium Gracilibacillus boraciitolerans JCM 21714T.</title>
        <authorList>
            <person name="Ahmed I."/>
            <person name="Oshima K."/>
            <person name="Suda W."/>
            <person name="Kitamura K."/>
            <person name="Iida T."/>
            <person name="Ohmori Y."/>
            <person name="Fujiwara T."/>
            <person name="Hattori M."/>
            <person name="Ohkuma M."/>
        </authorList>
    </citation>
    <scope>NUCLEOTIDE SEQUENCE [LARGE SCALE GENOMIC DNA]</scope>
    <source>
        <strain evidence="10 11">JCM 21714</strain>
    </source>
</reference>
<comment type="function">
    <text evidence="9">Allosteric enzyme that catalyzes the rate-limiting step in glycogen catabolism, the phosphorolytic cleavage of glycogen to produce glucose-1-phosphate, and plays a central role in maintaining cellular and organismal glucose homeostasis.</text>
</comment>
<dbReference type="EC" id="2.4.1.1" evidence="9"/>
<comment type="catalytic activity">
    <reaction evidence="1 9">
        <text>[(1-&gt;4)-alpha-D-glucosyl](n) + phosphate = [(1-&gt;4)-alpha-D-glucosyl](n-1) + alpha-D-glucose 1-phosphate</text>
        <dbReference type="Rhea" id="RHEA:41732"/>
        <dbReference type="Rhea" id="RHEA-COMP:9584"/>
        <dbReference type="Rhea" id="RHEA-COMP:9586"/>
        <dbReference type="ChEBI" id="CHEBI:15444"/>
        <dbReference type="ChEBI" id="CHEBI:43474"/>
        <dbReference type="ChEBI" id="CHEBI:58601"/>
        <dbReference type="EC" id="2.4.1.1"/>
    </reaction>
</comment>
<dbReference type="GO" id="GO:0030170">
    <property type="term" value="F:pyridoxal phosphate binding"/>
    <property type="evidence" value="ECO:0007669"/>
    <property type="project" value="TreeGrafter"/>
</dbReference>
<dbReference type="STRING" id="1298598.JCM21714_3405"/>
<dbReference type="PROSITE" id="PS00102">
    <property type="entry name" value="PHOSPHORYLASE"/>
    <property type="match status" value="1"/>
</dbReference>
<name>W4VLK7_9BACI</name>
<dbReference type="Gene3D" id="3.40.50.2000">
    <property type="entry name" value="Glycogen Phosphorylase B"/>
    <property type="match status" value="1"/>
</dbReference>
<evidence type="ECO:0000256" key="4">
    <source>
        <dbReference type="ARBA" id="ARBA00022676"/>
    </source>
</evidence>
<evidence type="ECO:0000256" key="5">
    <source>
        <dbReference type="ARBA" id="ARBA00022679"/>
    </source>
</evidence>
<protein>
    <recommendedName>
        <fullName evidence="9">Alpha-1,4 glucan phosphorylase</fullName>
        <ecNumber evidence="9">2.4.1.1</ecNumber>
    </recommendedName>
</protein>
<comment type="function">
    <text evidence="8">Phosphorylase is an important allosteric enzyme in carbohydrate metabolism. Enzymes from different sources differ in their regulatory mechanisms and in their natural substrates. However, all known phosphorylases share catalytic and structural properties.</text>
</comment>
<proteinExistence type="inferred from homology"/>
<dbReference type="Pfam" id="PF00343">
    <property type="entry name" value="Phosphorylase"/>
    <property type="match status" value="1"/>
</dbReference>
<dbReference type="EMBL" id="BAVS01000021">
    <property type="protein sequence ID" value="GAE94265.1"/>
    <property type="molecule type" value="Genomic_DNA"/>
</dbReference>
<dbReference type="SUPFAM" id="SSF53756">
    <property type="entry name" value="UDP-Glycosyltransferase/glycogen phosphorylase"/>
    <property type="match status" value="1"/>
</dbReference>
<evidence type="ECO:0000256" key="6">
    <source>
        <dbReference type="ARBA" id="ARBA00022898"/>
    </source>
</evidence>
<dbReference type="PANTHER" id="PTHR11468">
    <property type="entry name" value="GLYCOGEN PHOSPHORYLASE"/>
    <property type="match status" value="1"/>
</dbReference>
<dbReference type="InterPro" id="IPR035090">
    <property type="entry name" value="Pyridoxal_P_attach_site"/>
</dbReference>
<evidence type="ECO:0000256" key="3">
    <source>
        <dbReference type="ARBA" id="ARBA00006047"/>
    </source>
</evidence>
<accession>W4VLK7</accession>
<dbReference type="eggNOG" id="COG0058">
    <property type="taxonomic scope" value="Bacteria"/>
</dbReference>
<comment type="cofactor">
    <cofactor evidence="2 9">
        <name>pyridoxal 5'-phosphate</name>
        <dbReference type="ChEBI" id="CHEBI:597326"/>
    </cofactor>
</comment>
<organism evidence="10 11">
    <name type="scientific">Gracilibacillus boraciitolerans JCM 21714</name>
    <dbReference type="NCBI Taxonomy" id="1298598"/>
    <lineage>
        <taxon>Bacteria</taxon>
        <taxon>Bacillati</taxon>
        <taxon>Bacillota</taxon>
        <taxon>Bacilli</taxon>
        <taxon>Bacillales</taxon>
        <taxon>Bacillaceae</taxon>
        <taxon>Gracilibacillus</taxon>
    </lineage>
</organism>
<dbReference type="AlphaFoldDB" id="W4VLK7"/>
<evidence type="ECO:0000256" key="7">
    <source>
        <dbReference type="ARBA" id="ARBA00023277"/>
    </source>
</evidence>
<comment type="caution">
    <text evidence="10">The sequence shown here is derived from an EMBL/GenBank/DDBJ whole genome shotgun (WGS) entry which is preliminary data.</text>
</comment>
<evidence type="ECO:0000313" key="10">
    <source>
        <dbReference type="EMBL" id="GAE94265.1"/>
    </source>
</evidence>
<dbReference type="GO" id="GO:0005737">
    <property type="term" value="C:cytoplasm"/>
    <property type="evidence" value="ECO:0007669"/>
    <property type="project" value="TreeGrafter"/>
</dbReference>
<dbReference type="Proteomes" id="UP000019102">
    <property type="component" value="Unassembled WGS sequence"/>
</dbReference>
<evidence type="ECO:0000313" key="11">
    <source>
        <dbReference type="Proteomes" id="UP000019102"/>
    </source>
</evidence>
<keyword evidence="6 9" id="KW-0663">Pyridoxal phosphate</keyword>
<sequence>MKGKLKVVFLENYNVTLAEKIIPAADLSEQISTAGKEASGTGNMKMMMNGALTIGTLDGANVEIKI</sequence>
<keyword evidence="11" id="KW-1185">Reference proteome</keyword>
<evidence type="ECO:0000256" key="8">
    <source>
        <dbReference type="ARBA" id="ARBA00025174"/>
    </source>
</evidence>
<dbReference type="InterPro" id="IPR000811">
    <property type="entry name" value="Glyco_trans_35"/>
</dbReference>
<dbReference type="PANTHER" id="PTHR11468:SF3">
    <property type="entry name" value="GLYCOGEN PHOSPHORYLASE, LIVER FORM"/>
    <property type="match status" value="1"/>
</dbReference>
<gene>
    <name evidence="10" type="ORF">JCM21714_3405</name>
</gene>
<comment type="similarity">
    <text evidence="3 9">Belongs to the glycogen phosphorylase family.</text>
</comment>
<keyword evidence="7 9" id="KW-0119">Carbohydrate metabolism</keyword>
<dbReference type="GO" id="GO:0008184">
    <property type="term" value="F:glycogen phosphorylase activity"/>
    <property type="evidence" value="ECO:0007669"/>
    <property type="project" value="InterPro"/>
</dbReference>
<dbReference type="GO" id="GO:0005980">
    <property type="term" value="P:glycogen catabolic process"/>
    <property type="evidence" value="ECO:0007669"/>
    <property type="project" value="TreeGrafter"/>
</dbReference>
<keyword evidence="4 9" id="KW-0328">Glycosyltransferase</keyword>